<dbReference type="InterPro" id="IPR003615">
    <property type="entry name" value="HNH_nuc"/>
</dbReference>
<feature type="domain" description="HNH nuclease" evidence="1">
    <location>
        <begin position="234"/>
        <end position="284"/>
    </location>
</feature>
<protein>
    <recommendedName>
        <fullName evidence="1">HNH nuclease domain-containing protein</fullName>
    </recommendedName>
</protein>
<dbReference type="SMART" id="SM00507">
    <property type="entry name" value="HNHc"/>
    <property type="match status" value="1"/>
</dbReference>
<gene>
    <name evidence="2" type="ORF">CPHO_00635</name>
</gene>
<keyword evidence="3" id="KW-1185">Reference proteome</keyword>
<dbReference type="GO" id="GO:0004519">
    <property type="term" value="F:endonuclease activity"/>
    <property type="evidence" value="ECO:0007669"/>
    <property type="project" value="InterPro"/>
</dbReference>
<proteinExistence type="predicted"/>
<dbReference type="GO" id="GO:0008270">
    <property type="term" value="F:zinc ion binding"/>
    <property type="evidence" value="ECO:0007669"/>
    <property type="project" value="InterPro"/>
</dbReference>
<reference evidence="2 3" key="1">
    <citation type="submission" date="2014-08" db="EMBL/GenBank/DDBJ databases">
        <title>Complete genome sequence of Corynebacterium phocae M408/89/1(T)(=DSM 44612(T)), isolated from the common seal (Phoca vitulina).</title>
        <authorList>
            <person name="Ruckert C."/>
            <person name="Albersmeier A."/>
            <person name="Winkler A."/>
            <person name="Kalinowski J."/>
        </authorList>
    </citation>
    <scope>NUCLEOTIDE SEQUENCE [LARGE SCALE GENOMIC DNA]</scope>
    <source>
        <strain evidence="2 3">M408/89/1</strain>
    </source>
</reference>
<dbReference type="Proteomes" id="UP000185491">
    <property type="component" value="Chromosome"/>
</dbReference>
<dbReference type="AlphaFoldDB" id="A0A1L7D0S4"/>
<name>A0A1L7D0S4_9CORY</name>
<evidence type="ECO:0000313" key="3">
    <source>
        <dbReference type="Proteomes" id="UP000185491"/>
    </source>
</evidence>
<dbReference type="STRING" id="161895.CPHO_00635"/>
<dbReference type="CDD" id="cd00085">
    <property type="entry name" value="HNHc"/>
    <property type="match status" value="1"/>
</dbReference>
<sequence length="322" mass="34659">MAFIALARGLSYRDLVAQGVPRRDARVILDLYDTYYGPTRFTRQQALAGNNHHSVEILHKIELGANQLKDAHLGWQLRVELAGVASPAEALRLLEAFLAQHKPVKDVKHGVNITNHANGDRTISLTGSAADIADLETLIDDPEAPVESFVANATGGGTAGFGITTLGVIHLQDLLATCQGQGPDVPVECGNGASVDTAELLRRYCADQGFVAVFTDAGPLQLFREHRLGSYAQRVAATAESTKCCHPQCHKPAEKAQLHHIQDWKDGGLTNSGNLAWLCAYCNSTNGQLGRGRIVRHRGQIAWIPPRGGAPIPVGRKVQPRG</sequence>
<dbReference type="InterPro" id="IPR002711">
    <property type="entry name" value="HNH"/>
</dbReference>
<dbReference type="Pfam" id="PF01844">
    <property type="entry name" value="HNH"/>
    <property type="match status" value="1"/>
</dbReference>
<dbReference type="Gene3D" id="1.10.30.50">
    <property type="match status" value="1"/>
</dbReference>
<evidence type="ECO:0000259" key="1">
    <source>
        <dbReference type="SMART" id="SM00507"/>
    </source>
</evidence>
<dbReference type="GO" id="GO:0003676">
    <property type="term" value="F:nucleic acid binding"/>
    <property type="evidence" value="ECO:0007669"/>
    <property type="project" value="InterPro"/>
</dbReference>
<organism evidence="2 3">
    <name type="scientific">Corynebacterium phocae</name>
    <dbReference type="NCBI Taxonomy" id="161895"/>
    <lineage>
        <taxon>Bacteria</taxon>
        <taxon>Bacillati</taxon>
        <taxon>Actinomycetota</taxon>
        <taxon>Actinomycetes</taxon>
        <taxon>Mycobacteriales</taxon>
        <taxon>Corynebacteriaceae</taxon>
        <taxon>Corynebacterium</taxon>
    </lineage>
</organism>
<dbReference type="KEGG" id="cpho:CPHO_00635"/>
<evidence type="ECO:0000313" key="2">
    <source>
        <dbReference type="EMBL" id="APT91678.1"/>
    </source>
</evidence>
<dbReference type="EMBL" id="CP009249">
    <property type="protein sequence ID" value="APT91678.1"/>
    <property type="molecule type" value="Genomic_DNA"/>
</dbReference>
<accession>A0A1L7D0S4</accession>